<evidence type="ECO:0000313" key="1">
    <source>
        <dbReference type="EMBL" id="AEJ43550.1"/>
    </source>
</evidence>
<reference evidence="1 2" key="1">
    <citation type="journal article" date="2011" name="J. Bacteriol.">
        <title>Complete Genome Sequence of Alicyclobacillus acidocaldarius Strain Tc-4-1.</title>
        <authorList>
            <person name="Chen Y."/>
            <person name="He Y."/>
            <person name="Zhang B."/>
            <person name="Yang J."/>
            <person name="Li W."/>
            <person name="Dong Z."/>
            <person name="Hu S."/>
        </authorList>
    </citation>
    <scope>NUCLEOTIDE SEQUENCE [LARGE SCALE GENOMIC DNA]</scope>
    <source>
        <strain evidence="1 2">Tc-4-1</strain>
    </source>
</reference>
<dbReference type="Pfam" id="PF10977">
    <property type="entry name" value="DUF2797"/>
    <property type="match status" value="1"/>
</dbReference>
<dbReference type="HOGENOM" id="CLU_1019163_0_0_9"/>
<gene>
    <name evidence="1" type="ordered locus">TC41_1621</name>
</gene>
<dbReference type="PATRIC" id="fig|1048834.4.peg.1540"/>
<accession>F8IKH2</accession>
<protein>
    <recommendedName>
        <fullName evidence="3">DUF2797 domain-containing protein</fullName>
    </recommendedName>
</protein>
<dbReference type="AlphaFoldDB" id="F8IKH2"/>
<dbReference type="KEGG" id="aad:TC41_1621"/>
<dbReference type="EMBL" id="CP002902">
    <property type="protein sequence ID" value="AEJ43550.1"/>
    <property type="molecule type" value="Genomic_DNA"/>
</dbReference>
<reference evidence="2" key="2">
    <citation type="submission" date="2011-06" db="EMBL/GenBank/DDBJ databases">
        <title>The complete genome sequence of Alicyclobacillus acidocaldarius sp. Tc-4-1.</title>
        <authorList>
            <person name="Chen Y."/>
            <person name="He Y."/>
            <person name="Dong Z."/>
            <person name="Hu S."/>
        </authorList>
    </citation>
    <scope>NUCLEOTIDE SEQUENCE [LARGE SCALE GENOMIC DNA]</scope>
    <source>
        <strain evidence="2">Tc-4-1</strain>
    </source>
</reference>
<organism evidence="1 2">
    <name type="scientific">Alicyclobacillus acidocaldarius (strain Tc-4-1)</name>
    <name type="common">Bacillus acidocaldarius</name>
    <dbReference type="NCBI Taxonomy" id="1048834"/>
    <lineage>
        <taxon>Bacteria</taxon>
        <taxon>Bacillati</taxon>
        <taxon>Bacillota</taxon>
        <taxon>Bacilli</taxon>
        <taxon>Bacillales</taxon>
        <taxon>Alicyclobacillaceae</taxon>
        <taxon>Alicyclobacillus</taxon>
    </lineage>
</organism>
<dbReference type="STRING" id="1048834.TC41_1621"/>
<sequence>MYDSLEAVVVFRLGDCFMLWTGDLRELEPSFGMPVSYRLRMESADGPCSIPIAVGDTLVFRATGALRCVACGRSVKKLYQNGYCFPCVQTLAECDLCIVKPHQCHFHLGTCRDEAFAAAHCMVPHYVYIAWSSGFKVGITRKGRHLKRWMDQGAIEAAVIAEVPDRKTAGDLEVHISQWMADKTHWRKMLADEAGPDRPLVEVAREVQASVAQPYHPYLVADVRPERLAYPRQPGFNVMLTSLVLASDEAVGGVIRGIKGQYLLFDDGVLNVKRWAGHEVVVEHRSASCSAEVGAN</sequence>
<proteinExistence type="predicted"/>
<dbReference type="InterPro" id="IPR021246">
    <property type="entry name" value="DUF2797"/>
</dbReference>
<name>F8IKH2_ALIAT</name>
<evidence type="ECO:0000313" key="2">
    <source>
        <dbReference type="Proteomes" id="UP000000292"/>
    </source>
</evidence>
<dbReference type="Proteomes" id="UP000000292">
    <property type="component" value="Chromosome"/>
</dbReference>
<evidence type="ECO:0008006" key="3">
    <source>
        <dbReference type="Google" id="ProtNLM"/>
    </source>
</evidence>
<dbReference type="eggNOG" id="ENOG502Z7J9">
    <property type="taxonomic scope" value="Bacteria"/>
</dbReference>